<dbReference type="GO" id="GO:0006621">
    <property type="term" value="P:protein retention in ER lumen"/>
    <property type="evidence" value="ECO:0007669"/>
    <property type="project" value="TreeGrafter"/>
</dbReference>
<dbReference type="InterPro" id="IPR004932">
    <property type="entry name" value="Rer1"/>
</dbReference>
<sequence>MMQDEDLGGPTKRNPVMQAFIKISQIYQGYLDLWTPHTISRWIFAGFLVILFILRILIAQGWYIIIYALDGEGPELPTKANEEFRPFIRRLPEFKFWYSVTKSTIIALFCTMFELFNIPVFWPILVMYFITLFCITMKRQIKHMIKYRYLPFTHGKPKYQNHDGNMRNTKNILNNLLTIFSFKRFKFLFFNTYFSMINNNKYTLDILYSSGTMIEPIVLVIDYSLRSSEMVARDRSRNVVVEFIPTTVVVVVSLADDSRFLYGTDG</sequence>
<evidence type="ECO:0000256" key="5">
    <source>
        <dbReference type="ARBA" id="ARBA00023136"/>
    </source>
</evidence>
<evidence type="ECO:0000256" key="4">
    <source>
        <dbReference type="ARBA" id="ARBA00022989"/>
    </source>
</evidence>
<accession>A0A8J2HAY6</accession>
<name>A0A8J2HAY6_COTCN</name>
<protein>
    <submittedName>
        <fullName evidence="7">Similar to RER1: Protein RER1 (Bos taurus)</fullName>
    </submittedName>
</protein>
<dbReference type="PANTHER" id="PTHR10743:SF0">
    <property type="entry name" value="PROTEIN RER1"/>
    <property type="match status" value="1"/>
</dbReference>
<keyword evidence="8" id="KW-1185">Reference proteome</keyword>
<evidence type="ECO:0000256" key="2">
    <source>
        <dbReference type="ARBA" id="ARBA00006070"/>
    </source>
</evidence>
<reference evidence="7" key="1">
    <citation type="submission" date="2021-04" db="EMBL/GenBank/DDBJ databases">
        <authorList>
            <person name="Chebbi M.A.C M."/>
        </authorList>
    </citation>
    <scope>NUCLEOTIDE SEQUENCE</scope>
</reference>
<keyword evidence="3 6" id="KW-0812">Transmembrane</keyword>
<evidence type="ECO:0000313" key="7">
    <source>
        <dbReference type="EMBL" id="CAG5090974.1"/>
    </source>
</evidence>
<proteinExistence type="inferred from homology"/>
<evidence type="ECO:0000313" key="8">
    <source>
        <dbReference type="Proteomes" id="UP000786811"/>
    </source>
</evidence>
<dbReference type="Pfam" id="PF03248">
    <property type="entry name" value="Rer1"/>
    <property type="match status" value="2"/>
</dbReference>
<keyword evidence="4 6" id="KW-1133">Transmembrane helix</keyword>
<dbReference type="OrthoDB" id="448250at2759"/>
<comment type="caution">
    <text evidence="7">The sequence shown here is derived from an EMBL/GenBank/DDBJ whole genome shotgun (WGS) entry which is preliminary data.</text>
</comment>
<dbReference type="EMBL" id="CAJNRD030001119">
    <property type="protein sequence ID" value="CAG5090974.1"/>
    <property type="molecule type" value="Genomic_DNA"/>
</dbReference>
<dbReference type="PANTHER" id="PTHR10743">
    <property type="entry name" value="PROTEIN RER1"/>
    <property type="match status" value="1"/>
</dbReference>
<dbReference type="AlphaFoldDB" id="A0A8J2HAY6"/>
<dbReference type="Proteomes" id="UP000786811">
    <property type="component" value="Unassembled WGS sequence"/>
</dbReference>
<gene>
    <name evidence="7" type="ORF">HICCMSTLAB_LOCUS5824</name>
</gene>
<keyword evidence="5 6" id="KW-0472">Membrane</keyword>
<feature type="transmembrane region" description="Helical" evidence="6">
    <location>
        <begin position="120"/>
        <end position="137"/>
    </location>
</feature>
<comment type="subcellular location">
    <subcellularLocation>
        <location evidence="1">Membrane</location>
        <topology evidence="1">Multi-pass membrane protein</topology>
    </subcellularLocation>
</comment>
<feature type="transmembrane region" description="Helical" evidence="6">
    <location>
        <begin position="42"/>
        <end position="69"/>
    </location>
</feature>
<feature type="non-terminal residue" evidence="7">
    <location>
        <position position="266"/>
    </location>
</feature>
<dbReference type="GO" id="GO:0006890">
    <property type="term" value="P:retrograde vesicle-mediated transport, Golgi to endoplasmic reticulum"/>
    <property type="evidence" value="ECO:0007669"/>
    <property type="project" value="TreeGrafter"/>
</dbReference>
<comment type="similarity">
    <text evidence="2">Belongs to the RER1 family.</text>
</comment>
<evidence type="ECO:0000256" key="6">
    <source>
        <dbReference type="SAM" id="Phobius"/>
    </source>
</evidence>
<dbReference type="GO" id="GO:0000139">
    <property type="term" value="C:Golgi membrane"/>
    <property type="evidence" value="ECO:0007669"/>
    <property type="project" value="TreeGrafter"/>
</dbReference>
<evidence type="ECO:0000256" key="3">
    <source>
        <dbReference type="ARBA" id="ARBA00022692"/>
    </source>
</evidence>
<dbReference type="GO" id="GO:0005783">
    <property type="term" value="C:endoplasmic reticulum"/>
    <property type="evidence" value="ECO:0007669"/>
    <property type="project" value="GOC"/>
</dbReference>
<feature type="transmembrane region" description="Helical" evidence="6">
    <location>
        <begin position="96"/>
        <end position="114"/>
    </location>
</feature>
<organism evidence="7 8">
    <name type="scientific">Cotesia congregata</name>
    <name type="common">Parasitoid wasp</name>
    <name type="synonym">Apanteles congregatus</name>
    <dbReference type="NCBI Taxonomy" id="51543"/>
    <lineage>
        <taxon>Eukaryota</taxon>
        <taxon>Metazoa</taxon>
        <taxon>Ecdysozoa</taxon>
        <taxon>Arthropoda</taxon>
        <taxon>Hexapoda</taxon>
        <taxon>Insecta</taxon>
        <taxon>Pterygota</taxon>
        <taxon>Neoptera</taxon>
        <taxon>Endopterygota</taxon>
        <taxon>Hymenoptera</taxon>
        <taxon>Apocrita</taxon>
        <taxon>Ichneumonoidea</taxon>
        <taxon>Braconidae</taxon>
        <taxon>Microgastrinae</taxon>
        <taxon>Cotesia</taxon>
    </lineage>
</organism>
<evidence type="ECO:0000256" key="1">
    <source>
        <dbReference type="ARBA" id="ARBA00004141"/>
    </source>
</evidence>